<protein>
    <submittedName>
        <fullName evidence="1">Uncharacterized protein</fullName>
    </submittedName>
</protein>
<sequence>MDITTQYGTLHNCYNVAYHNNGQLAACICREKSPIYMDNFSILPYFSENSRRKASPSIKFYDNGNLKAVYLEKRTTISTPWGKILTEMLTFYPNGNICRVFPLNGQISAYWSEKNEAALIDKSSFSFACGNFSARPMCFHFYETGELESLTLQPAEQIELTTSVGKIKIKCGLSFYKNGQLASIEPALPQKINTPIGSIKTFNPNSVDVSADKNSLCFSETGLLSSCKTTTSIIAVKDNKETVITPDTKRHPLSDTAVLTIPLTIKFAKEHITIIKNEQEIFQLNSNNYRFIIK</sequence>
<evidence type="ECO:0000313" key="2">
    <source>
        <dbReference type="Proteomes" id="UP000559117"/>
    </source>
</evidence>
<evidence type="ECO:0000313" key="1">
    <source>
        <dbReference type="EMBL" id="MBB5335049.1"/>
    </source>
</evidence>
<organism evidence="1 2">
    <name type="scientific">Pectinatus brassicae</name>
    <dbReference type="NCBI Taxonomy" id="862415"/>
    <lineage>
        <taxon>Bacteria</taxon>
        <taxon>Bacillati</taxon>
        <taxon>Bacillota</taxon>
        <taxon>Negativicutes</taxon>
        <taxon>Selenomonadales</taxon>
        <taxon>Selenomonadaceae</taxon>
        <taxon>Pectinatus</taxon>
    </lineage>
</organism>
<accession>A0A840UDG0</accession>
<dbReference type="RefSeq" id="WP_183858869.1">
    <property type="nucleotide sequence ID" value="NZ_JACHFH010000001.1"/>
</dbReference>
<dbReference type="EMBL" id="JACHFH010000001">
    <property type="protein sequence ID" value="MBB5335049.1"/>
    <property type="molecule type" value="Genomic_DNA"/>
</dbReference>
<keyword evidence="2" id="KW-1185">Reference proteome</keyword>
<dbReference type="AlphaFoldDB" id="A0A840UDG0"/>
<reference evidence="1 2" key="1">
    <citation type="submission" date="2020-08" db="EMBL/GenBank/DDBJ databases">
        <title>Genomic Encyclopedia of Type Strains, Phase IV (KMG-IV): sequencing the most valuable type-strain genomes for metagenomic binning, comparative biology and taxonomic classification.</title>
        <authorList>
            <person name="Goeker M."/>
        </authorList>
    </citation>
    <scope>NUCLEOTIDE SEQUENCE [LARGE SCALE GENOMIC DNA]</scope>
    <source>
        <strain evidence="1 2">DSM 24661</strain>
    </source>
</reference>
<dbReference type="Proteomes" id="UP000559117">
    <property type="component" value="Unassembled WGS sequence"/>
</dbReference>
<name>A0A840UDG0_9FIRM</name>
<proteinExistence type="predicted"/>
<comment type="caution">
    <text evidence="1">The sequence shown here is derived from an EMBL/GenBank/DDBJ whole genome shotgun (WGS) entry which is preliminary data.</text>
</comment>
<gene>
    <name evidence="1" type="ORF">HNR32_000149</name>
</gene>